<accession>A0A173S2G6</accession>
<dbReference type="InterPro" id="IPR042047">
    <property type="entry name" value="SleB_dom1"/>
</dbReference>
<evidence type="ECO:0000259" key="1">
    <source>
        <dbReference type="Pfam" id="PF07486"/>
    </source>
</evidence>
<evidence type="ECO:0000313" key="2">
    <source>
        <dbReference type="EMBL" id="MTK21117.1"/>
    </source>
</evidence>
<dbReference type="Gene3D" id="1.10.10.2520">
    <property type="entry name" value="Cell wall hydrolase SleB, domain 1"/>
    <property type="match status" value="1"/>
</dbReference>
<dbReference type="OrthoDB" id="1642705at2"/>
<dbReference type="GeneID" id="60058108"/>
<sequence>MAVIKATQKDVELLARLMRAEAESDGNMGMLCVGNVGVNRVLADCLDFKDINSVEQMIFQSPGGFEATQYGYFYQRARENEIQLARRVINGERFEPASTALWFYNPFQEDCPIKFWGQWNSGRYGEHCFYIPLESENCYD</sequence>
<dbReference type="GO" id="GO:0016787">
    <property type="term" value="F:hydrolase activity"/>
    <property type="evidence" value="ECO:0007669"/>
    <property type="project" value="UniProtKB-KW"/>
</dbReference>
<keyword evidence="2" id="KW-0378">Hydrolase</keyword>
<gene>
    <name evidence="2" type="ORF">GMA92_06755</name>
</gene>
<evidence type="ECO:0000313" key="3">
    <source>
        <dbReference type="Proteomes" id="UP000487649"/>
    </source>
</evidence>
<comment type="caution">
    <text evidence="2">The sequence shown here is derived from an EMBL/GenBank/DDBJ whole genome shotgun (WGS) entry which is preliminary data.</text>
</comment>
<reference evidence="2 3" key="1">
    <citation type="journal article" date="2019" name="Nat. Med.">
        <title>A library of human gut bacterial isolates paired with longitudinal multiomics data enables mechanistic microbiome research.</title>
        <authorList>
            <person name="Poyet M."/>
            <person name="Groussin M."/>
            <person name="Gibbons S.M."/>
            <person name="Avila-Pacheco J."/>
            <person name="Jiang X."/>
            <person name="Kearney S.M."/>
            <person name="Perrotta A.R."/>
            <person name="Berdy B."/>
            <person name="Zhao S."/>
            <person name="Lieberman T.D."/>
            <person name="Swanson P.K."/>
            <person name="Smith M."/>
            <person name="Roesemann S."/>
            <person name="Alexander J.E."/>
            <person name="Rich S.A."/>
            <person name="Livny J."/>
            <person name="Vlamakis H."/>
            <person name="Clish C."/>
            <person name="Bullock K."/>
            <person name="Deik A."/>
            <person name="Scott J."/>
            <person name="Pierce K.A."/>
            <person name="Xavier R.J."/>
            <person name="Alm E.J."/>
        </authorList>
    </citation>
    <scope>NUCLEOTIDE SEQUENCE [LARGE SCALE GENOMIC DNA]</scope>
    <source>
        <strain evidence="2 3">BIOML-A198</strain>
    </source>
</reference>
<protein>
    <submittedName>
        <fullName evidence="2">Cell wall hydrolase</fullName>
    </submittedName>
</protein>
<dbReference type="AlphaFoldDB" id="A0A173S2G6"/>
<name>A0A173S2G6_9FIRM</name>
<proteinExistence type="predicted"/>
<dbReference type="RefSeq" id="WP_006784937.1">
    <property type="nucleotide sequence ID" value="NZ_CABJBH010000014.1"/>
</dbReference>
<dbReference type="Proteomes" id="UP000487649">
    <property type="component" value="Unassembled WGS sequence"/>
</dbReference>
<dbReference type="Pfam" id="PF07486">
    <property type="entry name" value="Hydrolase_2"/>
    <property type="match status" value="1"/>
</dbReference>
<dbReference type="InterPro" id="IPR011105">
    <property type="entry name" value="Cell_wall_hydrolase_SleB"/>
</dbReference>
<feature type="domain" description="Cell wall hydrolase SleB" evidence="1">
    <location>
        <begin position="26"/>
        <end position="130"/>
    </location>
</feature>
<dbReference type="EMBL" id="WMQE01000012">
    <property type="protein sequence ID" value="MTK21117.1"/>
    <property type="molecule type" value="Genomic_DNA"/>
</dbReference>
<organism evidence="2 3">
    <name type="scientific">Turicibacter sanguinis</name>
    <dbReference type="NCBI Taxonomy" id="154288"/>
    <lineage>
        <taxon>Bacteria</taxon>
        <taxon>Bacillati</taxon>
        <taxon>Bacillota</taxon>
        <taxon>Erysipelotrichia</taxon>
        <taxon>Erysipelotrichales</taxon>
        <taxon>Turicibacteraceae</taxon>
        <taxon>Turicibacter</taxon>
    </lineage>
</organism>